<comment type="catalytic activity">
    <reaction evidence="10 11">
        <text>tRNA(Arg) + L-arginine + ATP = L-arginyl-tRNA(Arg) + AMP + diphosphate</text>
        <dbReference type="Rhea" id="RHEA:20301"/>
        <dbReference type="Rhea" id="RHEA-COMP:9658"/>
        <dbReference type="Rhea" id="RHEA-COMP:9673"/>
        <dbReference type="ChEBI" id="CHEBI:30616"/>
        <dbReference type="ChEBI" id="CHEBI:32682"/>
        <dbReference type="ChEBI" id="CHEBI:33019"/>
        <dbReference type="ChEBI" id="CHEBI:78442"/>
        <dbReference type="ChEBI" id="CHEBI:78513"/>
        <dbReference type="ChEBI" id="CHEBI:456215"/>
        <dbReference type="EC" id="6.1.1.19"/>
    </reaction>
</comment>
<dbReference type="SMART" id="SM01016">
    <property type="entry name" value="Arg_tRNA_synt_N"/>
    <property type="match status" value="1"/>
</dbReference>
<accession>A0A2I1XEV8</accession>
<evidence type="ECO:0000256" key="12">
    <source>
        <dbReference type="RuleBase" id="RU363038"/>
    </source>
</evidence>
<dbReference type="SUPFAM" id="SSF47323">
    <property type="entry name" value="Anticodon-binding domain of a subclass of class I aminoacyl-tRNA synthetases"/>
    <property type="match status" value="1"/>
</dbReference>
<dbReference type="GO" id="GO:0004814">
    <property type="term" value="F:arginine-tRNA ligase activity"/>
    <property type="evidence" value="ECO:0007669"/>
    <property type="project" value="UniProtKB-UniRule"/>
</dbReference>
<comment type="subunit">
    <text evidence="3 11">Monomer.</text>
</comment>
<dbReference type="GO" id="GO:0005524">
    <property type="term" value="F:ATP binding"/>
    <property type="evidence" value="ECO:0007669"/>
    <property type="project" value="UniProtKB-UniRule"/>
</dbReference>
<keyword evidence="9 11" id="KW-0030">Aminoacyl-tRNA synthetase</keyword>
<keyword evidence="6 11" id="KW-0547">Nucleotide-binding</keyword>
<evidence type="ECO:0000256" key="11">
    <source>
        <dbReference type="HAMAP-Rule" id="MF_00123"/>
    </source>
</evidence>
<dbReference type="PROSITE" id="PS00178">
    <property type="entry name" value="AA_TRNA_LIGASE_I"/>
    <property type="match status" value="1"/>
</dbReference>
<comment type="caution">
    <text evidence="15">The sequence shown here is derived from an EMBL/GenBank/DDBJ whole genome shotgun (WGS) entry which is preliminary data.</text>
</comment>
<dbReference type="InterPro" id="IPR035684">
    <property type="entry name" value="ArgRS_core"/>
</dbReference>
<dbReference type="GO" id="GO:0006420">
    <property type="term" value="P:arginyl-tRNA aminoacylation"/>
    <property type="evidence" value="ECO:0007669"/>
    <property type="project" value="UniProtKB-UniRule"/>
</dbReference>
<evidence type="ECO:0000256" key="10">
    <source>
        <dbReference type="ARBA" id="ARBA00049339"/>
    </source>
</evidence>
<dbReference type="CDD" id="cd07956">
    <property type="entry name" value="Anticodon_Ia_Arg"/>
    <property type="match status" value="1"/>
</dbReference>
<dbReference type="InterPro" id="IPR001412">
    <property type="entry name" value="aa-tRNA-synth_I_CS"/>
</dbReference>
<keyword evidence="4 11" id="KW-0963">Cytoplasm</keyword>
<comment type="similarity">
    <text evidence="2 11 12">Belongs to the class-I aminoacyl-tRNA synthetase family.</text>
</comment>
<dbReference type="InterPro" id="IPR008909">
    <property type="entry name" value="DALR_anticod-bd"/>
</dbReference>
<dbReference type="InterPro" id="IPR001278">
    <property type="entry name" value="Arg-tRNA-ligase"/>
</dbReference>
<dbReference type="Gene3D" id="1.10.730.10">
    <property type="entry name" value="Isoleucyl-tRNA Synthetase, Domain 1"/>
    <property type="match status" value="1"/>
</dbReference>
<dbReference type="RefSeq" id="WP_101809638.1">
    <property type="nucleotide sequence ID" value="NZ_PKJO01000001.1"/>
</dbReference>
<dbReference type="AlphaFoldDB" id="A0A2I1XEV8"/>
<comment type="subcellular location">
    <subcellularLocation>
        <location evidence="1 11">Cytoplasm</location>
    </subcellularLocation>
</comment>
<evidence type="ECO:0000256" key="6">
    <source>
        <dbReference type="ARBA" id="ARBA00022741"/>
    </source>
</evidence>
<dbReference type="CDD" id="cd00671">
    <property type="entry name" value="ArgRS_core"/>
    <property type="match status" value="1"/>
</dbReference>
<dbReference type="Proteomes" id="UP000234767">
    <property type="component" value="Unassembled WGS sequence"/>
</dbReference>
<dbReference type="FunFam" id="1.10.730.10:FF:000006">
    <property type="entry name" value="Arginyl-tRNA synthetase 2, mitochondrial"/>
    <property type="match status" value="1"/>
</dbReference>
<evidence type="ECO:0000259" key="14">
    <source>
        <dbReference type="SMART" id="SM01016"/>
    </source>
</evidence>
<dbReference type="Pfam" id="PF00750">
    <property type="entry name" value="tRNA-synt_1d"/>
    <property type="match status" value="2"/>
</dbReference>
<keyword evidence="5 11" id="KW-0436">Ligase</keyword>
<feature type="domain" description="Arginyl tRNA synthetase N-terminal" evidence="14">
    <location>
        <begin position="1"/>
        <end position="86"/>
    </location>
</feature>
<dbReference type="InterPro" id="IPR014729">
    <property type="entry name" value="Rossmann-like_a/b/a_fold"/>
</dbReference>
<feature type="short sequence motif" description="'HIGH' region" evidence="11">
    <location>
        <begin position="122"/>
        <end position="132"/>
    </location>
</feature>
<name>A0A2I1XEV8_NEISI</name>
<dbReference type="Gene3D" id="3.30.1360.70">
    <property type="entry name" value="Arginyl tRNA synthetase N-terminal domain"/>
    <property type="match status" value="1"/>
</dbReference>
<evidence type="ECO:0000313" key="15">
    <source>
        <dbReference type="EMBL" id="PLA41147.1"/>
    </source>
</evidence>
<evidence type="ECO:0000256" key="9">
    <source>
        <dbReference type="ARBA" id="ARBA00023146"/>
    </source>
</evidence>
<dbReference type="InterPro" id="IPR009080">
    <property type="entry name" value="tRNAsynth_Ia_anticodon-bd"/>
</dbReference>
<dbReference type="InterPro" id="IPR005148">
    <property type="entry name" value="Arg-tRNA-synth_N"/>
</dbReference>
<organism evidence="15 16">
    <name type="scientific">Neisseria sicca</name>
    <dbReference type="NCBI Taxonomy" id="490"/>
    <lineage>
        <taxon>Bacteria</taxon>
        <taxon>Pseudomonadati</taxon>
        <taxon>Pseudomonadota</taxon>
        <taxon>Betaproteobacteria</taxon>
        <taxon>Neisseriales</taxon>
        <taxon>Neisseriaceae</taxon>
        <taxon>Neisseria</taxon>
    </lineage>
</organism>
<dbReference type="EMBL" id="PKJO01000001">
    <property type="protein sequence ID" value="PLA41147.1"/>
    <property type="molecule type" value="Genomic_DNA"/>
</dbReference>
<dbReference type="InterPro" id="IPR036695">
    <property type="entry name" value="Arg-tRNA-synth_N_sf"/>
</dbReference>
<evidence type="ECO:0000256" key="1">
    <source>
        <dbReference type="ARBA" id="ARBA00004496"/>
    </source>
</evidence>
<evidence type="ECO:0000256" key="2">
    <source>
        <dbReference type="ARBA" id="ARBA00005594"/>
    </source>
</evidence>
<keyword evidence="8 11" id="KW-0648">Protein biosynthesis</keyword>
<gene>
    <name evidence="11" type="primary">argS</name>
    <name evidence="15" type="ORF">CYK00_00660</name>
</gene>
<dbReference type="GO" id="GO:0005737">
    <property type="term" value="C:cytoplasm"/>
    <property type="evidence" value="ECO:0007669"/>
    <property type="project" value="UniProtKB-SubCell"/>
</dbReference>
<dbReference type="SMART" id="SM00836">
    <property type="entry name" value="DALR_1"/>
    <property type="match status" value="1"/>
</dbReference>
<evidence type="ECO:0000256" key="4">
    <source>
        <dbReference type="ARBA" id="ARBA00022490"/>
    </source>
</evidence>
<dbReference type="Pfam" id="PF05746">
    <property type="entry name" value="DALR_1"/>
    <property type="match status" value="1"/>
</dbReference>
<evidence type="ECO:0000259" key="13">
    <source>
        <dbReference type="SMART" id="SM00836"/>
    </source>
</evidence>
<dbReference type="NCBIfam" id="TIGR00456">
    <property type="entry name" value="argS"/>
    <property type="match status" value="1"/>
</dbReference>
<reference evidence="15 16" key="1">
    <citation type="submission" date="2017-12" db="EMBL/GenBank/DDBJ databases">
        <title>Phylogenetic diversity of female urinary microbiome.</title>
        <authorList>
            <person name="Thomas-White K."/>
            <person name="Wolfe A.J."/>
        </authorList>
    </citation>
    <scope>NUCLEOTIDE SEQUENCE [LARGE SCALE GENOMIC DNA]</scope>
    <source>
        <strain evidence="15 16">UMB0321</strain>
    </source>
</reference>
<keyword evidence="7 11" id="KW-0067">ATP-binding</keyword>
<dbReference type="PANTHER" id="PTHR11956">
    <property type="entry name" value="ARGINYL-TRNA SYNTHETASE"/>
    <property type="match status" value="1"/>
</dbReference>
<dbReference type="Gene3D" id="3.40.50.620">
    <property type="entry name" value="HUPs"/>
    <property type="match status" value="2"/>
</dbReference>
<sequence length="637" mass="70751">MNLHQTVEREAAAAFAAAGIADSPVVLQPTKNAEHGDFQINGVMGAAKKAKQNPRELAQKVAEALAENAVIESAEVAGPGFINLRLRPEFLAQNIHAALNDARFGIAKTDKPQTVVIDYSSPNLAKEMHVGHLRSSIIGDSISRVLEFMGNTVIRQNHVGDWGTQFGMLVAYLVEQQKDNAAFELADLEQFYRAAKVRFDEDAAFADTAREYVVKLQGGDETVLALWKQFVDISLSHAQAVYDTLGLKLRPEDVAGESKYNDDLQPVVDDLVQKGLAVEDDGAKVVFLDEFKNKEGEPAAFIVQKQGGGFLYASTDLACLRYRIGRLKADRLLYVVDHRQALHFEQLFTTSRKAGYLPEDVKAEFIGFGTMMGKDGKPFKTRSGDTVKLVNLLDEAVNRAEQIVKEKNPKWQLTTELEDGLKKISSLTNSDNLKNKLKYNLENKKLEITLENDVVYHLPIDKIDKIVSGAEEYTDTALSDAEKIARVVGIGAVKYADLSKNRTSDYVFDWDAMLSFEGNTAPYLQYAYTRVQSVFRKAGEWDATAPTILTEPLEKQLAAELLKFEDVLQSVADTAYPHYLAAYLYQTATLFSRFYEACPILKAEGETRNNRLQLAKLTGDTLKQGLDLLGIDVLDVM</sequence>
<dbReference type="HAMAP" id="MF_00123">
    <property type="entry name" value="Arg_tRNA_synth"/>
    <property type="match status" value="1"/>
</dbReference>
<protein>
    <recommendedName>
        <fullName evidence="11">Arginine--tRNA ligase</fullName>
        <ecNumber evidence="11">6.1.1.19</ecNumber>
    </recommendedName>
    <alternativeName>
        <fullName evidence="11">Arginyl-tRNA synthetase</fullName>
        <shortName evidence="11">ArgRS</shortName>
    </alternativeName>
</protein>
<evidence type="ECO:0000256" key="8">
    <source>
        <dbReference type="ARBA" id="ARBA00022917"/>
    </source>
</evidence>
<evidence type="ECO:0000256" key="3">
    <source>
        <dbReference type="ARBA" id="ARBA00011245"/>
    </source>
</evidence>
<evidence type="ECO:0000313" key="16">
    <source>
        <dbReference type="Proteomes" id="UP000234767"/>
    </source>
</evidence>
<dbReference type="SUPFAM" id="SSF55190">
    <property type="entry name" value="Arginyl-tRNA synthetase (ArgRS), N-terminal 'additional' domain"/>
    <property type="match status" value="1"/>
</dbReference>
<feature type="domain" description="DALR anticodon binding" evidence="13">
    <location>
        <begin position="524"/>
        <end position="637"/>
    </location>
</feature>
<dbReference type="PANTHER" id="PTHR11956:SF5">
    <property type="entry name" value="ARGININE--TRNA LIGASE, CYTOPLASMIC"/>
    <property type="match status" value="1"/>
</dbReference>
<dbReference type="Pfam" id="PF03485">
    <property type="entry name" value="Arg_tRNA_synt_N"/>
    <property type="match status" value="1"/>
</dbReference>
<proteinExistence type="inferred from homology"/>
<evidence type="ECO:0000256" key="7">
    <source>
        <dbReference type="ARBA" id="ARBA00022840"/>
    </source>
</evidence>
<dbReference type="FunFam" id="3.40.50.620:FF:000030">
    <property type="entry name" value="Arginine--tRNA ligase"/>
    <property type="match status" value="1"/>
</dbReference>
<dbReference type="EC" id="6.1.1.19" evidence="11"/>
<evidence type="ECO:0000256" key="5">
    <source>
        <dbReference type="ARBA" id="ARBA00022598"/>
    </source>
</evidence>
<dbReference type="PRINTS" id="PR01038">
    <property type="entry name" value="TRNASYNTHARG"/>
</dbReference>
<dbReference type="SUPFAM" id="SSF52374">
    <property type="entry name" value="Nucleotidylyl transferase"/>
    <property type="match status" value="2"/>
</dbReference>